<dbReference type="PANTHER" id="PTHR12907:SF26">
    <property type="entry name" value="HIF PROLYL HYDROXYLASE, ISOFORM C"/>
    <property type="match status" value="1"/>
</dbReference>
<keyword evidence="3" id="KW-0847">Vitamin C</keyword>
<dbReference type="OrthoDB" id="76265at2759"/>
<keyword evidence="4" id="KW-0223">Dioxygenase</keyword>
<keyword evidence="10" id="KW-1185">Reference proteome</keyword>
<evidence type="ECO:0000256" key="7">
    <source>
        <dbReference type="SAM" id="MobiDB-lite"/>
    </source>
</evidence>
<dbReference type="PANTHER" id="PTHR12907">
    <property type="entry name" value="EGL NINE HOMOLOG-RELATED"/>
    <property type="match status" value="1"/>
</dbReference>
<dbReference type="GO" id="GO:0031543">
    <property type="term" value="F:peptidyl-proline dioxygenase activity"/>
    <property type="evidence" value="ECO:0007669"/>
    <property type="project" value="TreeGrafter"/>
</dbReference>
<keyword evidence="2" id="KW-0479">Metal-binding</keyword>
<dbReference type="AlphaFoldDB" id="A0A812GYK3"/>
<keyword evidence="5" id="KW-0560">Oxidoreductase</keyword>
<comment type="caution">
    <text evidence="9">The sequence shown here is derived from an EMBL/GenBank/DDBJ whole genome shotgun (WGS) entry which is preliminary data.</text>
</comment>
<comment type="cofactor">
    <cofactor evidence="1">
        <name>L-ascorbate</name>
        <dbReference type="ChEBI" id="CHEBI:38290"/>
    </cofactor>
</comment>
<feature type="compositionally biased region" description="Basic and acidic residues" evidence="7">
    <location>
        <begin position="429"/>
        <end position="454"/>
    </location>
</feature>
<dbReference type="GO" id="GO:0031418">
    <property type="term" value="F:L-ascorbic acid binding"/>
    <property type="evidence" value="ECO:0007669"/>
    <property type="project" value="UniProtKB-KW"/>
</dbReference>
<gene>
    <name evidence="9" type="primary">Egln3</name>
    <name evidence="9" type="ORF">SNAT2548_LOCUS1055</name>
</gene>
<protein>
    <submittedName>
        <fullName evidence="9">Egln3 protein</fullName>
    </submittedName>
</protein>
<evidence type="ECO:0000256" key="1">
    <source>
        <dbReference type="ARBA" id="ARBA00001961"/>
    </source>
</evidence>
<proteinExistence type="predicted"/>
<dbReference type="Pfam" id="PF13640">
    <property type="entry name" value="2OG-FeII_Oxy_3"/>
    <property type="match status" value="2"/>
</dbReference>
<dbReference type="InterPro" id="IPR051559">
    <property type="entry name" value="HIF_prolyl_hydroxylases"/>
</dbReference>
<evidence type="ECO:0000256" key="4">
    <source>
        <dbReference type="ARBA" id="ARBA00022964"/>
    </source>
</evidence>
<dbReference type="InterPro" id="IPR005123">
    <property type="entry name" value="Oxoglu/Fe-dep_dioxygenase_dom"/>
</dbReference>
<accession>A0A812GYK3</accession>
<dbReference type="GO" id="GO:0008198">
    <property type="term" value="F:ferrous iron binding"/>
    <property type="evidence" value="ECO:0007669"/>
    <property type="project" value="TreeGrafter"/>
</dbReference>
<dbReference type="PROSITE" id="PS51471">
    <property type="entry name" value="FE2OG_OXY"/>
    <property type="match status" value="2"/>
</dbReference>
<feature type="region of interest" description="Disordered" evidence="7">
    <location>
        <begin position="415"/>
        <end position="518"/>
    </location>
</feature>
<dbReference type="EMBL" id="CAJNDS010000055">
    <property type="protein sequence ID" value="CAE6936603.1"/>
    <property type="molecule type" value="Genomic_DNA"/>
</dbReference>
<evidence type="ECO:0000256" key="6">
    <source>
        <dbReference type="ARBA" id="ARBA00023004"/>
    </source>
</evidence>
<evidence type="ECO:0000256" key="5">
    <source>
        <dbReference type="ARBA" id="ARBA00023002"/>
    </source>
</evidence>
<organism evidence="9 10">
    <name type="scientific">Symbiodinium natans</name>
    <dbReference type="NCBI Taxonomy" id="878477"/>
    <lineage>
        <taxon>Eukaryota</taxon>
        <taxon>Sar</taxon>
        <taxon>Alveolata</taxon>
        <taxon>Dinophyceae</taxon>
        <taxon>Suessiales</taxon>
        <taxon>Symbiodiniaceae</taxon>
        <taxon>Symbiodinium</taxon>
    </lineage>
</organism>
<keyword evidence="6" id="KW-0408">Iron</keyword>
<dbReference type="InterPro" id="IPR044862">
    <property type="entry name" value="Pro_4_hyd_alph_FE2OG_OXY"/>
</dbReference>
<feature type="domain" description="Fe2OG dioxygenase" evidence="8">
    <location>
        <begin position="291"/>
        <end position="402"/>
    </location>
</feature>
<dbReference type="SMART" id="SM00702">
    <property type="entry name" value="P4Hc"/>
    <property type="match status" value="2"/>
</dbReference>
<reference evidence="9" key="1">
    <citation type="submission" date="2021-02" db="EMBL/GenBank/DDBJ databases">
        <authorList>
            <person name="Dougan E. K."/>
            <person name="Rhodes N."/>
            <person name="Thang M."/>
            <person name="Chan C."/>
        </authorList>
    </citation>
    <scope>NUCLEOTIDE SEQUENCE</scope>
</reference>
<evidence type="ECO:0000259" key="8">
    <source>
        <dbReference type="PROSITE" id="PS51471"/>
    </source>
</evidence>
<name>A0A812GYK3_9DINO</name>
<evidence type="ECO:0000313" key="9">
    <source>
        <dbReference type="EMBL" id="CAE6936603.1"/>
    </source>
</evidence>
<dbReference type="GO" id="GO:0071456">
    <property type="term" value="P:cellular response to hypoxia"/>
    <property type="evidence" value="ECO:0007669"/>
    <property type="project" value="TreeGrafter"/>
</dbReference>
<dbReference type="InterPro" id="IPR006620">
    <property type="entry name" value="Pro_4_hyd_alph"/>
</dbReference>
<evidence type="ECO:0000256" key="3">
    <source>
        <dbReference type="ARBA" id="ARBA00022896"/>
    </source>
</evidence>
<sequence length="870" mass="97290">MLHVEGDILLELPVTAVLFWSEHIDLRASELSFLRSVFVDTCSAFLPVLQCTDWQLGKYLGCLLAAWCNAAIWRWTYVQCTGLKASHKSCRNEKAGQRQGSSLLSFLDESSGGFQPCRSRGFTELWESASSRTCLQRKDLEMDPWPLLRELRYRTCGLEHPSEEDLEEMEEAYFRPLRSLKAEWWKRPEALRSLAQQLDEVGFILIDDFLPDEVIRRVKASNLDLYQGSEMQLGGTTGGSDRVGIAHRGDVLKWVGYDKESEATRCAAEFAAHIEEVIVGLCHNAKDVVPSVSSALEGVQWRSETMFTCYPAESRARYFRHTDNSSGNGRLLTALVYLNEDWQRGDGGELRLFHPGEKNLKVRMEIAPLWNRLLLFWSDDRSPHEVLSACKDRFAATVWYYDEKNPSIPLYEVGDPVGDAGAPPPLMEKPAKEAKEAKEGKEGKEAEEAKEATRSKGLGIRGAAPPPPAKASTPAEGTSEPGDKAGSLSRAAAPPAPASPAVTAPAETGPAEEKDEDPQVIVFFDGENKEILELLDTLNLDSARSIDVRSPLAEEALSAAEKHWSELLKTKGVEGLIEEAGSLFLVLPGGEVLKNGERERWMLQYEIDYWQAVRPPSAKTQKRLADTVFQPLARVRKAFASREGAWWATPEAGKVWIKALENEDFLVLDDFLPLAEAQELAKALDKLRPQMQPGMTDSELSAYGRGDEVLWLKPAEAPELGPLVEHTNALVSLMMGIPEAKIQARMQGITALSDAQFALFPGSPENDDARYIRHVDNEDGCNGRLLTCTFYLNEDWDAERDGGEIRLFEEDQKQIKADVAPVMNRLVAFFSDSSVPHEVRRSRRDRRAVTTWYINEELHLAYHQAEEEGQ</sequence>
<feature type="domain" description="Fe2OG dioxygenase" evidence="8">
    <location>
        <begin position="748"/>
        <end position="855"/>
    </location>
</feature>
<evidence type="ECO:0000313" key="10">
    <source>
        <dbReference type="Proteomes" id="UP000604046"/>
    </source>
</evidence>
<dbReference type="Gene3D" id="2.60.120.620">
    <property type="entry name" value="q2cbj1_9rhob like domain"/>
    <property type="match status" value="2"/>
</dbReference>
<evidence type="ECO:0000256" key="2">
    <source>
        <dbReference type="ARBA" id="ARBA00022723"/>
    </source>
</evidence>
<dbReference type="Proteomes" id="UP000604046">
    <property type="component" value="Unassembled WGS sequence"/>
</dbReference>